<dbReference type="Proteomes" id="UP001410394">
    <property type="component" value="Unassembled WGS sequence"/>
</dbReference>
<proteinExistence type="predicted"/>
<name>A0ABU9YV50_9RHOO</name>
<accession>A0ABU9YV50</accession>
<evidence type="ECO:0000313" key="2">
    <source>
        <dbReference type="EMBL" id="MEN3067512.1"/>
    </source>
</evidence>
<reference evidence="2 3" key="1">
    <citation type="journal article" date="2018" name="Int. J. Syst. Evol. Microbiol.">
        <title>Uliginosibacterium sediminicola sp. nov., isolated from freshwater sediment.</title>
        <authorList>
            <person name="Hwang W.M."/>
            <person name="Kim S.M."/>
            <person name="Kang K."/>
            <person name="Ahn T.Y."/>
        </authorList>
    </citation>
    <scope>NUCLEOTIDE SEQUENCE [LARGE SCALE GENOMIC DNA]</scope>
    <source>
        <strain evidence="2 3">M1-21</strain>
    </source>
</reference>
<keyword evidence="1" id="KW-0732">Signal</keyword>
<organism evidence="2 3">
    <name type="scientific">Uliginosibacterium sediminicola</name>
    <dbReference type="NCBI Taxonomy" id="2024550"/>
    <lineage>
        <taxon>Bacteria</taxon>
        <taxon>Pseudomonadati</taxon>
        <taxon>Pseudomonadota</taxon>
        <taxon>Betaproteobacteria</taxon>
        <taxon>Rhodocyclales</taxon>
        <taxon>Zoogloeaceae</taxon>
        <taxon>Uliginosibacterium</taxon>
    </lineage>
</organism>
<keyword evidence="3" id="KW-1185">Reference proteome</keyword>
<evidence type="ECO:0008006" key="4">
    <source>
        <dbReference type="Google" id="ProtNLM"/>
    </source>
</evidence>
<dbReference type="RefSeq" id="WP_345918277.1">
    <property type="nucleotide sequence ID" value="NZ_JBDIVE010000001.1"/>
</dbReference>
<feature type="signal peptide" evidence="1">
    <location>
        <begin position="1"/>
        <end position="27"/>
    </location>
</feature>
<comment type="caution">
    <text evidence="2">The sequence shown here is derived from an EMBL/GenBank/DDBJ whole genome shotgun (WGS) entry which is preliminary data.</text>
</comment>
<evidence type="ECO:0000256" key="1">
    <source>
        <dbReference type="SAM" id="SignalP"/>
    </source>
</evidence>
<sequence>MSDSLKYIWLCALLPGCVVMSPSPAVEALNLISAAGTSAVSMMATTPQNVITRPHDAVRLICIEFNRSTEVPDLVPAIQMELRRLEIDSRLYATGTIPTDCPMTLNYSASMQWGQHGFFNSEYQAYMTTAELTLRSNGKVVSSASYRPGVMSMDKWQSTAYKIAPVVQALLKVDKK</sequence>
<evidence type="ECO:0000313" key="3">
    <source>
        <dbReference type="Proteomes" id="UP001410394"/>
    </source>
</evidence>
<protein>
    <recommendedName>
        <fullName evidence="4">Cell division protein FtsI</fullName>
    </recommendedName>
</protein>
<dbReference type="EMBL" id="JBDIVE010000001">
    <property type="protein sequence ID" value="MEN3067512.1"/>
    <property type="molecule type" value="Genomic_DNA"/>
</dbReference>
<feature type="chain" id="PRO_5046002882" description="Cell division protein FtsI" evidence="1">
    <location>
        <begin position="28"/>
        <end position="176"/>
    </location>
</feature>
<gene>
    <name evidence="2" type="ORF">ABDB84_03410</name>
</gene>